<sequence>MLSNSLEKIKFTIPSCREIIYVRQFQNPSFYQAIGILLLKLIARFVRNKSISSNLCASLQELKNETINYRPLYEEYVTYYFKLIDFTSKNDNEVAALQAINALIPIGDFLQWVSAAIKAILITINKDKDYIISGLENNENFYENRITLFTSLTSKLKIAIKLYYFDKEPDQFYPNKIGAYPFMHILYNEVNSNGLNFNTFIEIYTDELHKLETSNLISIIQLQTDPFSYSNGNFVRVIKDSDVTISALLLDKILTEIIKINNELPLNILQRIQGLAEKCEDVAKLPSLDRILRKKSTENLETSIKCGVCSEFKMMKEFPSSKCRSCNVCIECRLDSLNQCKLCYKNFNRDEKEYFKNFKN</sequence>
<reference evidence="1 2" key="1">
    <citation type="submission" date="2016-11" db="EMBL/GenBank/DDBJ databases">
        <title>The macronuclear genome of Stentor coeruleus: a giant cell with tiny introns.</title>
        <authorList>
            <person name="Slabodnick M."/>
            <person name="Ruby J.G."/>
            <person name="Reiff S.B."/>
            <person name="Swart E.C."/>
            <person name="Gosai S."/>
            <person name="Prabakaran S."/>
            <person name="Witkowska E."/>
            <person name="Larue G.E."/>
            <person name="Fisher S."/>
            <person name="Freeman R.M."/>
            <person name="Gunawardena J."/>
            <person name="Chu W."/>
            <person name="Stover N.A."/>
            <person name="Gregory B.D."/>
            <person name="Nowacki M."/>
            <person name="Derisi J."/>
            <person name="Roy S.W."/>
            <person name="Marshall W.F."/>
            <person name="Sood P."/>
        </authorList>
    </citation>
    <scope>NUCLEOTIDE SEQUENCE [LARGE SCALE GENOMIC DNA]</scope>
    <source>
        <strain evidence="1">WM001</strain>
    </source>
</reference>
<evidence type="ECO:0000313" key="2">
    <source>
        <dbReference type="Proteomes" id="UP000187209"/>
    </source>
</evidence>
<accession>A0A1R2B4D3</accession>
<gene>
    <name evidence="1" type="ORF">SteCoe_30125</name>
</gene>
<keyword evidence="2" id="KW-1185">Reference proteome</keyword>
<evidence type="ECO:0000313" key="1">
    <source>
        <dbReference type="EMBL" id="OMJ71607.1"/>
    </source>
</evidence>
<name>A0A1R2B4D3_9CILI</name>
<proteinExistence type="predicted"/>
<organism evidence="1 2">
    <name type="scientific">Stentor coeruleus</name>
    <dbReference type="NCBI Taxonomy" id="5963"/>
    <lineage>
        <taxon>Eukaryota</taxon>
        <taxon>Sar</taxon>
        <taxon>Alveolata</taxon>
        <taxon>Ciliophora</taxon>
        <taxon>Postciliodesmatophora</taxon>
        <taxon>Heterotrichea</taxon>
        <taxon>Heterotrichida</taxon>
        <taxon>Stentoridae</taxon>
        <taxon>Stentor</taxon>
    </lineage>
</organism>
<dbReference type="AlphaFoldDB" id="A0A1R2B4D3"/>
<dbReference type="Proteomes" id="UP000187209">
    <property type="component" value="Unassembled WGS sequence"/>
</dbReference>
<protein>
    <submittedName>
        <fullName evidence="1">Uncharacterized protein</fullName>
    </submittedName>
</protein>
<dbReference type="EMBL" id="MPUH01000973">
    <property type="protein sequence ID" value="OMJ71607.1"/>
    <property type="molecule type" value="Genomic_DNA"/>
</dbReference>
<comment type="caution">
    <text evidence="1">The sequence shown here is derived from an EMBL/GenBank/DDBJ whole genome shotgun (WGS) entry which is preliminary data.</text>
</comment>